<sequence length="902" mass="102797">MTTGTNYTCVDKKSYIFEIISIYSINSKMHYICGWRMYLFTYLVTSVLIGRIFGGYEDPAHQFFMRAPDALRRYKKGLAEEHGVSWRRREEEPHQTGGRKRAASRQDKEEVGFLGMDQFRSRLGTIFYLGFMLTQLAAVTTLMALSYKRLMKHDYVDQQYQGHDDHRNIRRSLNIFYGLVLAQGTIFTLLLLNPFTRRQVVKLQREYMLFGRSGRDIVHRYKNDSYMEFIMGNVRPTLYMDLVTFAKNLVVSSSIDDQLLGVRTIDRILRSFAGGKASNKVLARLQASLDPEATSTLVSMLGLAINIDDEEDIRGHAARLVLRLAPGLMVESFPRILNLISSLLSTEKEMTRDKDLVWFGLRILDKLTDNPENCRQAKDSNDLLSKIIDLTNLCGHAAIGGRTSESWMKEEVLPLLLAEEEIPTSFQQKIDEEIIVGMSLNVLGKLLAAPGKAGKELRCKTFESVHFHRSARIISAHVEAARVISCLAMDDKPKTEIGRFPDIIKMLKNCLHPNKAHANMNKVAAKLLLLEYASSEQLHEIQLLRNHILDENQGVLPPVLAILEELDLEYLDVPRWVNRIIQKLDLEDLHSAPRVNTAEAAAQALVMLSTGSTSTGCQENIEAILEELNNEEELQEIVNMLSAKYGEKRRSTEINLEQYHLSTKMFQAIMKIVCTEDRDNIRSMVAKLMQNLRGYAGAKDFKKQMDIIDKALPEVLKSIIHEVVRLESAESTSENMVKANDELRIKEGKVLESLISLAAKIFSSMDARDVIKTLEDPNITVCLFVQKLKKVLEVYKSPITAYPRIRKSTIELMNWMIRNNSSYIEILLQCGVYEQLEVVIKTARKLENFELFYYDVGIGHHETPISSLAMALRDQLSLSPKFQERTHCYKEHESSISVVLIA</sequence>
<dbReference type="EMBL" id="CM029051">
    <property type="protein sequence ID" value="KAG2561144.1"/>
    <property type="molecule type" value="Genomic_DNA"/>
</dbReference>
<keyword evidence="2" id="KW-1133">Transmembrane helix</keyword>
<gene>
    <name evidence="3" type="ORF">PVAP13_8KG213900</name>
</gene>
<organism evidence="3 4">
    <name type="scientific">Panicum virgatum</name>
    <name type="common">Blackwell switchgrass</name>
    <dbReference type="NCBI Taxonomy" id="38727"/>
    <lineage>
        <taxon>Eukaryota</taxon>
        <taxon>Viridiplantae</taxon>
        <taxon>Streptophyta</taxon>
        <taxon>Embryophyta</taxon>
        <taxon>Tracheophyta</taxon>
        <taxon>Spermatophyta</taxon>
        <taxon>Magnoliopsida</taxon>
        <taxon>Liliopsida</taxon>
        <taxon>Poales</taxon>
        <taxon>Poaceae</taxon>
        <taxon>PACMAD clade</taxon>
        <taxon>Panicoideae</taxon>
        <taxon>Panicodae</taxon>
        <taxon>Paniceae</taxon>
        <taxon>Panicinae</taxon>
        <taxon>Panicum</taxon>
        <taxon>Panicum sect. Hiantes</taxon>
    </lineage>
</organism>
<dbReference type="PANTHER" id="PTHR33115:SF24">
    <property type="entry name" value="OS01G0522400 PROTEIN"/>
    <property type="match status" value="1"/>
</dbReference>
<evidence type="ECO:0000256" key="1">
    <source>
        <dbReference type="SAM" id="MobiDB-lite"/>
    </source>
</evidence>
<accession>A0A8T0PSV8</accession>
<comment type="caution">
    <text evidence="3">The sequence shown here is derived from an EMBL/GenBank/DDBJ whole genome shotgun (WGS) entry which is preliminary data.</text>
</comment>
<dbReference type="PANTHER" id="PTHR33115">
    <property type="entry name" value="ARM REPEAT SUPERFAMILY PROTEIN"/>
    <property type="match status" value="1"/>
</dbReference>
<keyword evidence="2" id="KW-0472">Membrane</keyword>
<evidence type="ECO:0000313" key="3">
    <source>
        <dbReference type="EMBL" id="KAG2561144.1"/>
    </source>
</evidence>
<evidence type="ECO:0008006" key="5">
    <source>
        <dbReference type="Google" id="ProtNLM"/>
    </source>
</evidence>
<keyword evidence="2" id="KW-0812">Transmembrane</keyword>
<feature type="region of interest" description="Disordered" evidence="1">
    <location>
        <begin position="85"/>
        <end position="105"/>
    </location>
</feature>
<dbReference type="AlphaFoldDB" id="A0A8T0PSV8"/>
<protein>
    <recommendedName>
        <fullName evidence="5">BLE2 protein</fullName>
    </recommendedName>
</protein>
<feature type="compositionally biased region" description="Basic and acidic residues" evidence="1">
    <location>
        <begin position="85"/>
        <end position="94"/>
    </location>
</feature>
<reference evidence="3" key="1">
    <citation type="submission" date="2020-05" db="EMBL/GenBank/DDBJ databases">
        <title>WGS assembly of Panicum virgatum.</title>
        <authorList>
            <person name="Lovell J.T."/>
            <person name="Jenkins J."/>
            <person name="Shu S."/>
            <person name="Juenger T.E."/>
            <person name="Schmutz J."/>
        </authorList>
    </citation>
    <scope>NUCLEOTIDE SEQUENCE</scope>
    <source>
        <strain evidence="3">AP13</strain>
    </source>
</reference>
<name>A0A8T0PSV8_PANVG</name>
<keyword evidence="4" id="KW-1185">Reference proteome</keyword>
<feature type="transmembrane region" description="Helical" evidence="2">
    <location>
        <begin position="175"/>
        <end position="195"/>
    </location>
</feature>
<dbReference type="SUPFAM" id="SSF48371">
    <property type="entry name" value="ARM repeat"/>
    <property type="match status" value="1"/>
</dbReference>
<feature type="transmembrane region" description="Helical" evidence="2">
    <location>
        <begin position="126"/>
        <end position="145"/>
    </location>
</feature>
<dbReference type="InterPro" id="IPR016024">
    <property type="entry name" value="ARM-type_fold"/>
</dbReference>
<evidence type="ECO:0000256" key="2">
    <source>
        <dbReference type="SAM" id="Phobius"/>
    </source>
</evidence>
<dbReference type="Proteomes" id="UP000823388">
    <property type="component" value="Chromosome 8K"/>
</dbReference>
<evidence type="ECO:0000313" key="4">
    <source>
        <dbReference type="Proteomes" id="UP000823388"/>
    </source>
</evidence>
<proteinExistence type="predicted"/>
<feature type="transmembrane region" description="Helical" evidence="2">
    <location>
        <begin position="37"/>
        <end position="56"/>
    </location>
</feature>